<reference evidence="2 3" key="1">
    <citation type="submission" date="2018-07" db="EMBL/GenBank/DDBJ databases">
        <title>Genome sequencing of Moraxellaceae gen. HYN0046.</title>
        <authorList>
            <person name="Kim M."/>
            <person name="Yi H."/>
        </authorList>
    </citation>
    <scope>NUCLEOTIDE SEQUENCE [LARGE SCALE GENOMIC DNA]</scope>
    <source>
        <strain evidence="2 3">HYN0046</strain>
    </source>
</reference>
<keyword evidence="1" id="KW-1133">Transmembrane helix</keyword>
<dbReference type="RefSeq" id="WP_114899464.1">
    <property type="nucleotide sequence ID" value="NZ_CP031222.1"/>
</dbReference>
<dbReference type="AlphaFoldDB" id="A0A345P7U6"/>
<evidence type="ECO:0000313" key="3">
    <source>
        <dbReference type="Proteomes" id="UP000253940"/>
    </source>
</evidence>
<dbReference type="KEGG" id="mbah:HYN46_11175"/>
<accession>A0A345P7U6</accession>
<name>A0A345P7U6_9GAMM</name>
<evidence type="ECO:0000256" key="1">
    <source>
        <dbReference type="SAM" id="Phobius"/>
    </source>
</evidence>
<proteinExistence type="predicted"/>
<keyword evidence="3" id="KW-1185">Reference proteome</keyword>
<keyword evidence="1" id="KW-0472">Membrane</keyword>
<feature type="transmembrane region" description="Helical" evidence="1">
    <location>
        <begin position="20"/>
        <end position="40"/>
    </location>
</feature>
<keyword evidence="1" id="KW-0812">Transmembrane</keyword>
<organism evidence="2 3">
    <name type="scientific">Aquirhabdus parva</name>
    <dbReference type="NCBI Taxonomy" id="2283318"/>
    <lineage>
        <taxon>Bacteria</taxon>
        <taxon>Pseudomonadati</taxon>
        <taxon>Pseudomonadota</taxon>
        <taxon>Gammaproteobacteria</taxon>
        <taxon>Moraxellales</taxon>
        <taxon>Moraxellaceae</taxon>
        <taxon>Aquirhabdus</taxon>
    </lineage>
</organism>
<sequence>MNELNKDISMMYAGMGFGRILLMALQTIILNMQSIFYRTCTEKNYIKQRLKSMFNVTNIIHHLSNSHEAFCDYVLDLVLLAANRIKSKTL</sequence>
<dbReference type="EMBL" id="CP031222">
    <property type="protein sequence ID" value="AXI03355.1"/>
    <property type="molecule type" value="Genomic_DNA"/>
</dbReference>
<dbReference type="Proteomes" id="UP000253940">
    <property type="component" value="Chromosome"/>
</dbReference>
<gene>
    <name evidence="2" type="ORF">HYN46_11175</name>
</gene>
<protein>
    <submittedName>
        <fullName evidence="2">Uncharacterized protein</fullName>
    </submittedName>
</protein>
<evidence type="ECO:0000313" key="2">
    <source>
        <dbReference type="EMBL" id="AXI03355.1"/>
    </source>
</evidence>